<feature type="transmembrane region" description="Helical" evidence="1">
    <location>
        <begin position="77"/>
        <end position="98"/>
    </location>
</feature>
<dbReference type="Proteomes" id="UP000566819">
    <property type="component" value="Unassembled WGS sequence"/>
</dbReference>
<dbReference type="Gene3D" id="3.40.630.30">
    <property type="match status" value="1"/>
</dbReference>
<protein>
    <recommendedName>
        <fullName evidence="2">N-acetyltransferase domain-containing protein</fullName>
    </recommendedName>
</protein>
<evidence type="ECO:0000259" key="2">
    <source>
        <dbReference type="Pfam" id="PF13302"/>
    </source>
</evidence>
<dbReference type="SUPFAM" id="SSF55729">
    <property type="entry name" value="Acyl-CoA N-acyltransferases (Nat)"/>
    <property type="match status" value="1"/>
</dbReference>
<evidence type="ECO:0000313" key="3">
    <source>
        <dbReference type="EMBL" id="KAF4637238.1"/>
    </source>
</evidence>
<dbReference type="OrthoDB" id="5363290at2759"/>
<gene>
    <name evidence="3" type="ORF">G7Y89_g854</name>
</gene>
<keyword evidence="1" id="KW-1133">Transmembrane helix</keyword>
<keyword evidence="4" id="KW-1185">Reference proteome</keyword>
<feature type="domain" description="N-acetyltransferase" evidence="2">
    <location>
        <begin position="321"/>
        <end position="366"/>
    </location>
</feature>
<dbReference type="InterPro" id="IPR000182">
    <property type="entry name" value="GNAT_dom"/>
</dbReference>
<accession>A0A8H4RX93</accession>
<feature type="transmembrane region" description="Helical" evidence="1">
    <location>
        <begin position="119"/>
        <end position="142"/>
    </location>
</feature>
<sequence length="366" mass="41118">MGLKHGCELTMGYILHTIYRFLQLVLALTVCGLYGTDLNAADKQHKYSDGKWVYAVVTGSLSAFTAVFYMIPFASRIPLIFIWDSILFILWIALFGLFGNMYIHTDAQGDKGIQRMKNAVWVDLVCTLLWLGSAVGMAVYWARHRGQRTRWTAWLSQISSEEFESRFTAQSTMLKFIITICASFTSESTTPTSNTIVERRTKHGKLHQHSQGEIQSKRCLVKSLLTRDGFYYTGMRTSVDVDRQCEKNQAAREICTKLKQGEKVPCPYWVVFLKKEVETKDGKEMKGAIAGESGNKEGKALTSRMETVVRDGERLRGSKEGEGEFVGIISLHQRTSMVPPDLGWAVLEEQSGKGYATEAAAAVLKF</sequence>
<name>A0A8H4RX93_9HELO</name>
<reference evidence="3 4" key="1">
    <citation type="submission" date="2020-03" db="EMBL/GenBank/DDBJ databases">
        <title>Draft Genome Sequence of Cudoniella acicularis.</title>
        <authorList>
            <person name="Buettner E."/>
            <person name="Kellner H."/>
        </authorList>
    </citation>
    <scope>NUCLEOTIDE SEQUENCE [LARGE SCALE GENOMIC DNA]</scope>
    <source>
        <strain evidence="3 4">DSM 108380</strain>
    </source>
</reference>
<dbReference type="GO" id="GO:0016747">
    <property type="term" value="F:acyltransferase activity, transferring groups other than amino-acyl groups"/>
    <property type="evidence" value="ECO:0007669"/>
    <property type="project" value="InterPro"/>
</dbReference>
<keyword evidence="1" id="KW-0472">Membrane</keyword>
<dbReference type="AlphaFoldDB" id="A0A8H4RX93"/>
<dbReference type="InterPro" id="IPR016181">
    <property type="entry name" value="Acyl_CoA_acyltransferase"/>
</dbReference>
<dbReference type="PANTHER" id="PTHR42083">
    <property type="entry name" value="MARVEL DOMAIN-CONTAINING PROTEIN"/>
    <property type="match status" value="1"/>
</dbReference>
<feature type="transmembrane region" description="Helical" evidence="1">
    <location>
        <begin position="52"/>
        <end position="71"/>
    </location>
</feature>
<evidence type="ECO:0000313" key="4">
    <source>
        <dbReference type="Proteomes" id="UP000566819"/>
    </source>
</evidence>
<feature type="transmembrane region" description="Helical" evidence="1">
    <location>
        <begin position="18"/>
        <end position="40"/>
    </location>
</feature>
<evidence type="ECO:0000256" key="1">
    <source>
        <dbReference type="SAM" id="Phobius"/>
    </source>
</evidence>
<dbReference type="Pfam" id="PF13302">
    <property type="entry name" value="Acetyltransf_3"/>
    <property type="match status" value="1"/>
</dbReference>
<dbReference type="EMBL" id="JAAMPI010000030">
    <property type="protein sequence ID" value="KAF4637238.1"/>
    <property type="molecule type" value="Genomic_DNA"/>
</dbReference>
<organism evidence="3 4">
    <name type="scientific">Cudoniella acicularis</name>
    <dbReference type="NCBI Taxonomy" id="354080"/>
    <lineage>
        <taxon>Eukaryota</taxon>
        <taxon>Fungi</taxon>
        <taxon>Dikarya</taxon>
        <taxon>Ascomycota</taxon>
        <taxon>Pezizomycotina</taxon>
        <taxon>Leotiomycetes</taxon>
        <taxon>Helotiales</taxon>
        <taxon>Tricladiaceae</taxon>
        <taxon>Cudoniella</taxon>
    </lineage>
</organism>
<dbReference type="PANTHER" id="PTHR42083:SF1">
    <property type="entry name" value="MARVEL DOMAIN-CONTAINING PROTEIN"/>
    <property type="match status" value="1"/>
</dbReference>
<comment type="caution">
    <text evidence="3">The sequence shown here is derived from an EMBL/GenBank/DDBJ whole genome shotgun (WGS) entry which is preliminary data.</text>
</comment>
<keyword evidence="1" id="KW-0812">Transmembrane</keyword>
<proteinExistence type="predicted"/>